<organism evidence="1">
    <name type="scientific">Paulinella micropora</name>
    <dbReference type="NCBI Taxonomy" id="1928728"/>
    <lineage>
        <taxon>Eukaryota</taxon>
        <taxon>Sar</taxon>
        <taxon>Rhizaria</taxon>
        <taxon>Cercozoa</taxon>
        <taxon>Imbricatea</taxon>
        <taxon>Silicofilosea</taxon>
        <taxon>Euglyphida</taxon>
        <taxon>Paulinellidae</taxon>
        <taxon>Paulinella</taxon>
    </lineage>
</organism>
<dbReference type="EMBL" id="KX897545">
    <property type="protein sequence ID" value="APP87931.1"/>
    <property type="molecule type" value="Genomic_DNA"/>
</dbReference>
<keyword evidence="1" id="KW-0934">Plastid</keyword>
<protein>
    <submittedName>
        <fullName evidence="1">Uncharacterized protein</fullName>
    </submittedName>
</protein>
<proteinExistence type="predicted"/>
<evidence type="ECO:0000313" key="2">
    <source>
        <dbReference type="EMBL" id="AQX44698.1"/>
    </source>
</evidence>
<dbReference type="PANTHER" id="PTHR47200">
    <property type="entry name" value="THYLAKOID LUMENAL 15 KDA PROTEIN 1, CHLOROPLASTIC"/>
    <property type="match status" value="1"/>
</dbReference>
<dbReference type="Pfam" id="PF00805">
    <property type="entry name" value="Pentapeptide"/>
    <property type="match status" value="2"/>
</dbReference>
<name>A0A1L5YB66_9EUKA</name>
<dbReference type="AlphaFoldDB" id="A0A1L5YB66"/>
<dbReference type="InterPro" id="IPR001646">
    <property type="entry name" value="5peptide_repeat"/>
</dbReference>
<dbReference type="SUPFAM" id="SSF141571">
    <property type="entry name" value="Pentapeptide repeat-like"/>
    <property type="match status" value="1"/>
</dbReference>
<dbReference type="EMBL" id="KY124271">
    <property type="protein sequence ID" value="AQX44698.1"/>
    <property type="molecule type" value="Genomic_DNA"/>
</dbReference>
<evidence type="ECO:0000313" key="1">
    <source>
        <dbReference type="EMBL" id="APP87931.1"/>
    </source>
</evidence>
<dbReference type="InterPro" id="IPR044213">
    <property type="entry name" value="At2g44920-like"/>
</dbReference>
<dbReference type="Gene3D" id="2.160.20.80">
    <property type="entry name" value="E3 ubiquitin-protein ligase SopA"/>
    <property type="match status" value="1"/>
</dbReference>
<dbReference type="PANTHER" id="PTHR47200:SF2">
    <property type="entry name" value="THYLAKOID LUMENAL 15 KDA PROTEIN 1, CHLOROPLASTIC"/>
    <property type="match status" value="1"/>
</dbReference>
<reference evidence="1" key="1">
    <citation type="journal article" date="2017" name="Protist">
        <title>Diversity of the Photosynthetic Paulinella Species, with the Description of Paulinella micropora sp. nov. and the Chromatophore Genome Sequence for strain KR01.</title>
        <authorList>
            <person name="Lhee D."/>
            <person name="Yang E.C."/>
            <person name="Kim J.I."/>
            <person name="Nakayama T."/>
            <person name="Zuccarello G."/>
            <person name="Andersen R.A."/>
            <person name="Yoon H.S."/>
        </authorList>
    </citation>
    <scope>NUCLEOTIDE SEQUENCE</scope>
    <source>
        <strain evidence="2">FK01</strain>
        <strain evidence="1">KR01</strain>
    </source>
</reference>
<geneLocation type="plastid" evidence="1"/>
<sequence length="175" mass="19489">MSAYVVCKMRSSYSFSFIIGAFLLLMMGFSRPDDVLAITAPELRGQRSYQNITSDMHGKQLQQQEFLKSDLHGIDFSESDLRGTVFNNSDLHDSNLSKANLEDVVAFASRFDGADLRQTNFRNGMLLQSRFKDTLIEGADFTDAILDLPQKKSLCKVASGINLISGVSTKESLRC</sequence>
<accession>A0A1L5YB66</accession>
<gene>
    <name evidence="1" type="ORF">PCKR_133</name>
    <name evidence="2" type="ORF">PFK_133</name>
</gene>